<keyword evidence="9" id="KW-0723">Serine/threonine-protein kinase</keyword>
<dbReference type="EC" id="2.7.11.1" evidence="1"/>
<proteinExistence type="predicted"/>
<dbReference type="InterPro" id="IPR050660">
    <property type="entry name" value="NEK_Ser/Thr_kinase"/>
</dbReference>
<dbReference type="GO" id="GO:0005524">
    <property type="term" value="F:ATP binding"/>
    <property type="evidence" value="ECO:0007669"/>
    <property type="project" value="UniProtKB-KW"/>
</dbReference>
<name>A0A7V2T481_LEUMU</name>
<feature type="non-terminal residue" evidence="9">
    <location>
        <position position="1"/>
    </location>
</feature>
<feature type="domain" description="Protein kinase" evidence="8">
    <location>
        <begin position="1"/>
        <end position="143"/>
    </location>
</feature>
<dbReference type="PANTHER" id="PTHR43671:SF13">
    <property type="entry name" value="SERINE_THREONINE-PROTEIN KINASE NEK2"/>
    <property type="match status" value="1"/>
</dbReference>
<keyword evidence="7" id="KW-0812">Transmembrane</keyword>
<keyword evidence="7" id="KW-1133">Transmembrane helix</keyword>
<comment type="caution">
    <text evidence="9">The sequence shown here is derived from an EMBL/GenBank/DDBJ whole genome shotgun (WGS) entry which is preliminary data.</text>
</comment>
<dbReference type="PANTHER" id="PTHR43671">
    <property type="entry name" value="SERINE/THREONINE-PROTEIN KINASE NEK"/>
    <property type="match status" value="1"/>
</dbReference>
<reference evidence="9" key="1">
    <citation type="journal article" date="2020" name="mSystems">
        <title>Genome- and Community-Level Interaction Insights into Carbon Utilization and Element Cycling Functions of Hydrothermarchaeota in Hydrothermal Sediment.</title>
        <authorList>
            <person name="Zhou Z."/>
            <person name="Liu Y."/>
            <person name="Xu W."/>
            <person name="Pan J."/>
            <person name="Luo Z.H."/>
            <person name="Li M."/>
        </authorList>
    </citation>
    <scope>NUCLEOTIDE SEQUENCE [LARGE SCALE GENOMIC DNA]</scope>
    <source>
        <strain evidence="9">HyVt-493</strain>
    </source>
</reference>
<dbReference type="InterPro" id="IPR011009">
    <property type="entry name" value="Kinase-like_dom_sf"/>
</dbReference>
<dbReference type="AlphaFoldDB" id="A0A7V2T481"/>
<accession>A0A7V2T481</accession>
<dbReference type="SUPFAM" id="SSF56112">
    <property type="entry name" value="Protein kinase-like (PK-like)"/>
    <property type="match status" value="1"/>
</dbReference>
<evidence type="ECO:0000256" key="4">
    <source>
        <dbReference type="ARBA" id="ARBA00022777"/>
    </source>
</evidence>
<evidence type="ECO:0000259" key="8">
    <source>
        <dbReference type="PROSITE" id="PS50011"/>
    </source>
</evidence>
<evidence type="ECO:0000256" key="6">
    <source>
        <dbReference type="SAM" id="MobiDB-lite"/>
    </source>
</evidence>
<keyword evidence="3" id="KW-0547">Nucleotide-binding</keyword>
<dbReference type="InterPro" id="IPR000719">
    <property type="entry name" value="Prot_kinase_dom"/>
</dbReference>
<keyword evidence="2" id="KW-0808">Transferase</keyword>
<evidence type="ECO:0000313" key="9">
    <source>
        <dbReference type="EMBL" id="HFC93073.1"/>
    </source>
</evidence>
<organism evidence="9">
    <name type="scientific">Leucothrix mucor</name>
    <dbReference type="NCBI Taxonomy" id="45248"/>
    <lineage>
        <taxon>Bacteria</taxon>
        <taxon>Pseudomonadati</taxon>
        <taxon>Pseudomonadota</taxon>
        <taxon>Gammaproteobacteria</taxon>
        <taxon>Thiotrichales</taxon>
        <taxon>Thiotrichaceae</taxon>
        <taxon>Leucothrix</taxon>
    </lineage>
</organism>
<evidence type="ECO:0000256" key="3">
    <source>
        <dbReference type="ARBA" id="ARBA00022741"/>
    </source>
</evidence>
<dbReference type="GO" id="GO:0004674">
    <property type="term" value="F:protein serine/threonine kinase activity"/>
    <property type="evidence" value="ECO:0007669"/>
    <property type="project" value="UniProtKB-KW"/>
</dbReference>
<protein>
    <recommendedName>
        <fullName evidence="1">non-specific serine/threonine protein kinase</fullName>
        <ecNumber evidence="1">2.7.11.1</ecNumber>
    </recommendedName>
</protein>
<dbReference type="Proteomes" id="UP000885750">
    <property type="component" value="Unassembled WGS sequence"/>
</dbReference>
<evidence type="ECO:0000256" key="5">
    <source>
        <dbReference type="ARBA" id="ARBA00022840"/>
    </source>
</evidence>
<feature type="transmembrane region" description="Helical" evidence="7">
    <location>
        <begin position="172"/>
        <end position="194"/>
    </location>
</feature>
<keyword evidence="7" id="KW-0472">Membrane</keyword>
<dbReference type="CDD" id="cd14014">
    <property type="entry name" value="STKc_PknB_like"/>
    <property type="match status" value="1"/>
</dbReference>
<gene>
    <name evidence="9" type="ORF">ENJ51_09705</name>
</gene>
<dbReference type="Pfam" id="PF00069">
    <property type="entry name" value="Pkinase"/>
    <property type="match status" value="1"/>
</dbReference>
<sequence>HRDIKPGNILFRDNGVAVLSDFGIAKLKGSSGDMTRMGFTQGTLQYMSPEQVTTSSLDHRSDIYSLGLVFYEMLTGDRSFFTNTSLQNILQRPIPQLPDEYAFLQTVLDKVLSTKPEERYQDADEFVRAIKTADHLANTASFLAKEKQESNDDTTQFYPADRIYPQPKQKKTGLLLASVFILFGVSAFGAYQYFLSTDISSTSPTPKHIIDHDKQQTLAEQKAINEKVAKQARLKQMTIQKVEAGKKVEEQVKKEKLAKQKLIEEQRAEQAKLEQYDRQRFEAEEQAQKEMLAIEKQQQRKEQAKKEKQLAEQTRLKQITIKKQVKAAKKTKEQARQKLAEKKQKAKKKEQEREKRLAKKKASEKAKKERAAKQNLPAKGQAQIRVSVTLNGRPLNTYIVVSKNGKRVRIAKGKSSAIFNLPIGRYTISANYNGTRSTAIAILEKGDIVIQRLVFRK</sequence>
<keyword evidence="5" id="KW-0067">ATP-binding</keyword>
<dbReference type="PROSITE" id="PS50011">
    <property type="entry name" value="PROTEIN_KINASE_DOM"/>
    <property type="match status" value="1"/>
</dbReference>
<evidence type="ECO:0000256" key="1">
    <source>
        <dbReference type="ARBA" id="ARBA00012513"/>
    </source>
</evidence>
<dbReference type="Gene3D" id="1.10.510.10">
    <property type="entry name" value="Transferase(Phosphotransferase) domain 1"/>
    <property type="match status" value="1"/>
</dbReference>
<evidence type="ECO:0000256" key="2">
    <source>
        <dbReference type="ARBA" id="ARBA00022679"/>
    </source>
</evidence>
<feature type="region of interest" description="Disordered" evidence="6">
    <location>
        <begin position="327"/>
        <end position="378"/>
    </location>
</feature>
<feature type="compositionally biased region" description="Basic and acidic residues" evidence="6">
    <location>
        <begin position="330"/>
        <end position="372"/>
    </location>
</feature>
<keyword evidence="4 9" id="KW-0418">Kinase</keyword>
<evidence type="ECO:0000256" key="7">
    <source>
        <dbReference type="SAM" id="Phobius"/>
    </source>
</evidence>
<dbReference type="EMBL" id="DRMS01000362">
    <property type="protein sequence ID" value="HFC93073.1"/>
    <property type="molecule type" value="Genomic_DNA"/>
</dbReference>
<dbReference type="SMART" id="SM00220">
    <property type="entry name" value="S_TKc"/>
    <property type="match status" value="1"/>
</dbReference>